<name>A0A1P9WYD0_9BACT</name>
<dbReference type="EMBL" id="CP014263">
    <property type="protein sequence ID" value="AQG80385.1"/>
    <property type="molecule type" value="Genomic_DNA"/>
</dbReference>
<accession>A0A1P9WYD0</accession>
<dbReference type="Proteomes" id="UP000187941">
    <property type="component" value="Chromosome"/>
</dbReference>
<dbReference type="AlphaFoldDB" id="A0A1P9WYD0"/>
<organism evidence="1 2">
    <name type="scientific">Spirosoma montaniterrae</name>
    <dbReference type="NCBI Taxonomy" id="1178516"/>
    <lineage>
        <taxon>Bacteria</taxon>
        <taxon>Pseudomonadati</taxon>
        <taxon>Bacteroidota</taxon>
        <taxon>Cytophagia</taxon>
        <taxon>Cytophagales</taxon>
        <taxon>Cytophagaceae</taxon>
        <taxon>Spirosoma</taxon>
    </lineage>
</organism>
<gene>
    <name evidence="1" type="ORF">AWR27_14275</name>
</gene>
<sequence>MCIGQRRPHVGQIMVGNSALAHNAFEFQVQAKQYSAEVIVQIGGEVSVFIDTALPFGLLLGQLNL</sequence>
<dbReference type="KEGG" id="smon:AWR27_14275"/>
<keyword evidence="2" id="KW-1185">Reference proteome</keyword>
<reference evidence="1 2" key="1">
    <citation type="submission" date="2016-01" db="EMBL/GenBank/DDBJ databases">
        <authorList>
            <person name="Oliw E.H."/>
        </authorList>
    </citation>
    <scope>NUCLEOTIDE SEQUENCE [LARGE SCALE GENOMIC DNA]</scope>
    <source>
        <strain evidence="1 2">DY10</strain>
    </source>
</reference>
<proteinExistence type="predicted"/>
<evidence type="ECO:0000313" key="1">
    <source>
        <dbReference type="EMBL" id="AQG80385.1"/>
    </source>
</evidence>
<protein>
    <submittedName>
        <fullName evidence="1">Uncharacterized protein</fullName>
    </submittedName>
</protein>
<evidence type="ECO:0000313" key="2">
    <source>
        <dbReference type="Proteomes" id="UP000187941"/>
    </source>
</evidence>